<evidence type="ECO:0000313" key="13">
    <source>
        <dbReference type="Proteomes" id="UP000236047"/>
    </source>
</evidence>
<feature type="region of interest" description="Disordered" evidence="8">
    <location>
        <begin position="78"/>
        <end position="98"/>
    </location>
</feature>
<evidence type="ECO:0000256" key="3">
    <source>
        <dbReference type="ARBA" id="ARBA00022525"/>
    </source>
</evidence>
<keyword evidence="5" id="KW-0130">Cell adhesion</keyword>
<feature type="chain" id="PRO_5038751977" description="Chaplin domain-containing protein" evidence="10">
    <location>
        <begin position="26"/>
        <end position="170"/>
    </location>
</feature>
<keyword evidence="3" id="KW-0964">Secreted</keyword>
<dbReference type="EMBL" id="LJSN01000003">
    <property type="protein sequence ID" value="PNE38021.1"/>
    <property type="molecule type" value="Genomic_DNA"/>
</dbReference>
<evidence type="ECO:0000256" key="5">
    <source>
        <dbReference type="ARBA" id="ARBA00022889"/>
    </source>
</evidence>
<keyword evidence="2" id="KW-0134">Cell wall</keyword>
<dbReference type="Pfam" id="PF03777">
    <property type="entry name" value="ChpA-C"/>
    <property type="match status" value="1"/>
</dbReference>
<evidence type="ECO:0000259" key="11">
    <source>
        <dbReference type="PROSITE" id="PS51884"/>
    </source>
</evidence>
<evidence type="ECO:0000256" key="9">
    <source>
        <dbReference type="SAM" id="Phobius"/>
    </source>
</evidence>
<gene>
    <name evidence="12" type="ORF">AOB60_28020</name>
</gene>
<dbReference type="AlphaFoldDB" id="A0A2N8PAG6"/>
<organism evidence="12 13">
    <name type="scientific">Streptomyces noursei</name>
    <name type="common">Streptomyces albulus</name>
    <dbReference type="NCBI Taxonomy" id="1971"/>
    <lineage>
        <taxon>Bacteria</taxon>
        <taxon>Bacillati</taxon>
        <taxon>Actinomycetota</taxon>
        <taxon>Actinomycetes</taxon>
        <taxon>Kitasatosporales</taxon>
        <taxon>Streptomycetaceae</taxon>
        <taxon>Streptomyces</taxon>
    </lineage>
</organism>
<dbReference type="NCBIfam" id="TIGR01167">
    <property type="entry name" value="LPXTG_anchor"/>
    <property type="match status" value="1"/>
</dbReference>
<evidence type="ECO:0000256" key="10">
    <source>
        <dbReference type="SAM" id="SignalP"/>
    </source>
</evidence>
<dbReference type="GO" id="GO:0007155">
    <property type="term" value="P:cell adhesion"/>
    <property type="evidence" value="ECO:0007669"/>
    <property type="project" value="UniProtKB-KW"/>
</dbReference>
<keyword evidence="9" id="KW-1133">Transmembrane helix</keyword>
<keyword evidence="13" id="KW-1185">Reference proteome</keyword>
<protein>
    <recommendedName>
        <fullName evidence="11">Chaplin domain-containing protein</fullName>
    </recommendedName>
</protein>
<evidence type="ECO:0000313" key="12">
    <source>
        <dbReference type="EMBL" id="PNE38021.1"/>
    </source>
</evidence>
<feature type="signal peptide" evidence="10">
    <location>
        <begin position="1"/>
        <end position="25"/>
    </location>
</feature>
<evidence type="ECO:0000256" key="1">
    <source>
        <dbReference type="ARBA" id="ARBA00004191"/>
    </source>
</evidence>
<evidence type="ECO:0000256" key="8">
    <source>
        <dbReference type="SAM" id="MobiDB-lite"/>
    </source>
</evidence>
<reference evidence="13" key="1">
    <citation type="submission" date="2015-09" db="EMBL/GenBank/DDBJ databases">
        <authorList>
            <person name="Graham D.E."/>
            <person name="Mahan K.M."/>
            <person name="Klingeman D.M."/>
            <person name="Fida T."/>
            <person name="Giannone R.J."/>
            <person name="Hettich R.L."/>
            <person name="Parry R.J."/>
            <person name="Spain J.C."/>
        </authorList>
    </citation>
    <scope>NUCLEOTIDE SEQUENCE [LARGE SCALE GENOMIC DNA]</scope>
    <source>
        <strain evidence="13">JCM 4701</strain>
    </source>
</reference>
<dbReference type="PROSITE" id="PS51884">
    <property type="entry name" value="CHAPLIN"/>
    <property type="match status" value="1"/>
</dbReference>
<evidence type="ECO:0000256" key="6">
    <source>
        <dbReference type="ARBA" id="ARBA00023087"/>
    </source>
</evidence>
<feature type="domain" description="Chaplin" evidence="11">
    <location>
        <begin position="36"/>
        <end position="76"/>
    </location>
</feature>
<evidence type="ECO:0000256" key="4">
    <source>
        <dbReference type="ARBA" id="ARBA00022729"/>
    </source>
</evidence>
<dbReference type="Proteomes" id="UP000236047">
    <property type="component" value="Unassembled WGS sequence"/>
</dbReference>
<evidence type="ECO:0000256" key="2">
    <source>
        <dbReference type="ARBA" id="ARBA00022512"/>
    </source>
</evidence>
<feature type="transmembrane region" description="Helical" evidence="9">
    <location>
        <begin position="143"/>
        <end position="161"/>
    </location>
</feature>
<keyword evidence="9" id="KW-0812">Transmembrane</keyword>
<keyword evidence="6 7" id="KW-0034">Amyloid</keyword>
<keyword evidence="9" id="KW-0472">Membrane</keyword>
<comment type="subcellular location">
    <subcellularLocation>
        <location evidence="1">Secreted</location>
        <location evidence="1">Cell wall</location>
    </subcellularLocation>
</comment>
<dbReference type="InterPro" id="IPR005528">
    <property type="entry name" value="ChpA-H"/>
</dbReference>
<proteinExistence type="predicted"/>
<name>A0A2N8PAG6_STRNR</name>
<keyword evidence="4 10" id="KW-0732">Signal</keyword>
<sequence length="170" mass="17492">MIKKVIAASVATGGLLLAGAGASVADAGAGGSATGSPGVLSGNQVQVPVHIPVNACGNTVDVVGALNPAFGNDCVNGEKGHARPHHRRMKEKEHHKPQMRHERPAAPHVHVPAAPAPAPAPEHRVHRHIPVRPQLAKTGEAETGLAIASSAVLLMGGTLLYRRGRRAARI</sequence>
<accession>A0A2N8PAG6</accession>
<comment type="caution">
    <text evidence="12">The sequence shown here is derived from an EMBL/GenBank/DDBJ whole genome shotgun (WGS) entry which is preliminary data.</text>
</comment>
<evidence type="ECO:0000256" key="7">
    <source>
        <dbReference type="PROSITE-ProRule" id="PRU01232"/>
    </source>
</evidence>